<keyword evidence="2" id="KW-1185">Reference proteome</keyword>
<dbReference type="EMBL" id="MU853407">
    <property type="protein sequence ID" value="KAK4134913.1"/>
    <property type="molecule type" value="Genomic_DNA"/>
</dbReference>
<proteinExistence type="predicted"/>
<protein>
    <submittedName>
        <fullName evidence="1">Uncharacterized protein</fullName>
    </submittedName>
</protein>
<reference evidence="1" key="1">
    <citation type="journal article" date="2023" name="Mol. Phylogenet. Evol.">
        <title>Genome-scale phylogeny and comparative genomics of the fungal order Sordariales.</title>
        <authorList>
            <person name="Hensen N."/>
            <person name="Bonometti L."/>
            <person name="Westerberg I."/>
            <person name="Brannstrom I.O."/>
            <person name="Guillou S."/>
            <person name="Cros-Aarteil S."/>
            <person name="Calhoun S."/>
            <person name="Haridas S."/>
            <person name="Kuo A."/>
            <person name="Mondo S."/>
            <person name="Pangilinan J."/>
            <person name="Riley R."/>
            <person name="LaButti K."/>
            <person name="Andreopoulos B."/>
            <person name="Lipzen A."/>
            <person name="Chen C."/>
            <person name="Yan M."/>
            <person name="Daum C."/>
            <person name="Ng V."/>
            <person name="Clum A."/>
            <person name="Steindorff A."/>
            <person name="Ohm R.A."/>
            <person name="Martin F."/>
            <person name="Silar P."/>
            <person name="Natvig D.O."/>
            <person name="Lalanne C."/>
            <person name="Gautier V."/>
            <person name="Ament-Velasquez S.L."/>
            <person name="Kruys A."/>
            <person name="Hutchinson M.I."/>
            <person name="Powell A.J."/>
            <person name="Barry K."/>
            <person name="Miller A.N."/>
            <person name="Grigoriev I.V."/>
            <person name="Debuchy R."/>
            <person name="Gladieux P."/>
            <person name="Hiltunen Thoren M."/>
            <person name="Johannesson H."/>
        </authorList>
    </citation>
    <scope>NUCLEOTIDE SEQUENCE</scope>
    <source>
        <strain evidence="1">CBS 123565</strain>
    </source>
</reference>
<organism evidence="1 2">
    <name type="scientific">Trichocladium antarcticum</name>
    <dbReference type="NCBI Taxonomy" id="1450529"/>
    <lineage>
        <taxon>Eukaryota</taxon>
        <taxon>Fungi</taxon>
        <taxon>Dikarya</taxon>
        <taxon>Ascomycota</taxon>
        <taxon>Pezizomycotina</taxon>
        <taxon>Sordariomycetes</taxon>
        <taxon>Sordariomycetidae</taxon>
        <taxon>Sordariales</taxon>
        <taxon>Chaetomiaceae</taxon>
        <taxon>Trichocladium</taxon>
    </lineage>
</organism>
<sequence>MIARLLCPVSPVLKIGLTTILRGFKVPIAILDRFLASNGAEETWGAAPSLIPNVRSNGIPLDPSSGYYLRTTLAAAGDSNSAARIFIPSRLGAALCTYAYVAYAYTREWRCVAGAVLLVDNNLTV</sequence>
<evidence type="ECO:0000313" key="1">
    <source>
        <dbReference type="EMBL" id="KAK4134913.1"/>
    </source>
</evidence>
<accession>A0AAN6UKX2</accession>
<gene>
    <name evidence="1" type="ORF">BT67DRAFT_433729</name>
</gene>
<evidence type="ECO:0000313" key="2">
    <source>
        <dbReference type="Proteomes" id="UP001304895"/>
    </source>
</evidence>
<dbReference type="Proteomes" id="UP001304895">
    <property type="component" value="Unassembled WGS sequence"/>
</dbReference>
<dbReference type="AlphaFoldDB" id="A0AAN6UKX2"/>
<name>A0AAN6UKX2_9PEZI</name>
<comment type="caution">
    <text evidence="1">The sequence shown here is derived from an EMBL/GenBank/DDBJ whole genome shotgun (WGS) entry which is preliminary data.</text>
</comment>
<reference evidence="1" key="2">
    <citation type="submission" date="2023-05" db="EMBL/GenBank/DDBJ databases">
        <authorList>
            <consortium name="Lawrence Berkeley National Laboratory"/>
            <person name="Steindorff A."/>
            <person name="Hensen N."/>
            <person name="Bonometti L."/>
            <person name="Westerberg I."/>
            <person name="Brannstrom I.O."/>
            <person name="Guillou S."/>
            <person name="Cros-Aarteil S."/>
            <person name="Calhoun S."/>
            <person name="Haridas S."/>
            <person name="Kuo A."/>
            <person name="Mondo S."/>
            <person name="Pangilinan J."/>
            <person name="Riley R."/>
            <person name="Labutti K."/>
            <person name="Andreopoulos B."/>
            <person name="Lipzen A."/>
            <person name="Chen C."/>
            <person name="Yanf M."/>
            <person name="Daum C."/>
            <person name="Ng V."/>
            <person name="Clum A."/>
            <person name="Ohm R."/>
            <person name="Martin F."/>
            <person name="Silar P."/>
            <person name="Natvig D."/>
            <person name="Lalanne C."/>
            <person name="Gautier V."/>
            <person name="Ament-Velasquez S.L."/>
            <person name="Kruys A."/>
            <person name="Hutchinson M.I."/>
            <person name="Powell A.J."/>
            <person name="Barry K."/>
            <person name="Miller A.N."/>
            <person name="Grigoriev I.V."/>
            <person name="Debuchy R."/>
            <person name="Gladieux P."/>
            <person name="Thoren M.H."/>
            <person name="Johannesson H."/>
        </authorList>
    </citation>
    <scope>NUCLEOTIDE SEQUENCE</scope>
    <source>
        <strain evidence="1">CBS 123565</strain>
    </source>
</reference>